<protein>
    <recommendedName>
        <fullName evidence="2 9">Cell division ATP-binding protein FtsE</fullName>
    </recommendedName>
</protein>
<proteinExistence type="inferred from homology"/>
<evidence type="ECO:0000259" key="10">
    <source>
        <dbReference type="PROSITE" id="PS50893"/>
    </source>
</evidence>
<evidence type="ECO:0000313" key="11">
    <source>
        <dbReference type="EMBL" id="MDJ1183179.1"/>
    </source>
</evidence>
<evidence type="ECO:0000256" key="8">
    <source>
        <dbReference type="ARBA" id="ARBA00023306"/>
    </source>
</evidence>
<evidence type="ECO:0000256" key="9">
    <source>
        <dbReference type="RuleBase" id="RU365094"/>
    </source>
</evidence>
<dbReference type="Pfam" id="PF00005">
    <property type="entry name" value="ABC_tran"/>
    <property type="match status" value="1"/>
</dbReference>
<evidence type="ECO:0000256" key="4">
    <source>
        <dbReference type="ARBA" id="ARBA00022618"/>
    </source>
</evidence>
<evidence type="ECO:0000256" key="6">
    <source>
        <dbReference type="ARBA" id="ARBA00022840"/>
    </source>
</evidence>
<evidence type="ECO:0000256" key="3">
    <source>
        <dbReference type="ARBA" id="ARBA00022475"/>
    </source>
</evidence>
<comment type="similarity">
    <text evidence="1 9">Belongs to the ABC transporter superfamily.</text>
</comment>
<dbReference type="InterPro" id="IPR015854">
    <property type="entry name" value="ABC_transpr_LolD-like"/>
</dbReference>
<keyword evidence="12" id="KW-1185">Reference proteome</keyword>
<dbReference type="RefSeq" id="WP_283757834.1">
    <property type="nucleotide sequence ID" value="NZ_JAQOSQ010000006.1"/>
</dbReference>
<evidence type="ECO:0000256" key="5">
    <source>
        <dbReference type="ARBA" id="ARBA00022741"/>
    </source>
</evidence>
<dbReference type="NCBIfam" id="TIGR02673">
    <property type="entry name" value="FtsE"/>
    <property type="match status" value="1"/>
</dbReference>
<dbReference type="GO" id="GO:0005524">
    <property type="term" value="F:ATP binding"/>
    <property type="evidence" value="ECO:0007669"/>
    <property type="project" value="UniProtKB-KW"/>
</dbReference>
<comment type="subcellular location">
    <subcellularLocation>
        <location evidence="9">Cell membrane</location>
        <topology evidence="9">Peripheral membrane protein</topology>
        <orientation evidence="9">Cytoplasmic side</orientation>
    </subcellularLocation>
</comment>
<keyword evidence="3 9" id="KW-1003">Cell membrane</keyword>
<sequence>MPTLTQAPNPFQHLQHPYLSQAAEPKSREVAISFQQVSKVYESGVRPLKQVSLTVYKGDFLFITGASGAGKSTLLKLMYGAEKPESGKTIVLGENVAQLKGDRLARLRRKIGIAFQDYRLLPQKTVAENLTFVLRAQGFRQKEIQRRLGATLKMLGLSHRANWFPQDLSGGEQQRTSLARALVGTPPLLLADEPTGNLDAHNALQVMKILQKLNRIGITVIVTTHDDRLVRWTGKPVLCLHRGGLRKLA</sequence>
<name>A0ABT7BVG6_9CYAN</name>
<dbReference type="PANTHER" id="PTHR24220:SF470">
    <property type="entry name" value="CELL DIVISION ATP-BINDING PROTEIN FTSE"/>
    <property type="match status" value="1"/>
</dbReference>
<organism evidence="11 12">
    <name type="scientific">Roseofilum casamattae BLCC-M143</name>
    <dbReference type="NCBI Taxonomy" id="3022442"/>
    <lineage>
        <taxon>Bacteria</taxon>
        <taxon>Bacillati</taxon>
        <taxon>Cyanobacteriota</taxon>
        <taxon>Cyanophyceae</taxon>
        <taxon>Desertifilales</taxon>
        <taxon>Desertifilaceae</taxon>
        <taxon>Roseofilum</taxon>
        <taxon>Roseofilum casamattae</taxon>
    </lineage>
</organism>
<dbReference type="InterPro" id="IPR003439">
    <property type="entry name" value="ABC_transporter-like_ATP-bd"/>
</dbReference>
<reference evidence="11 12" key="1">
    <citation type="submission" date="2023-01" db="EMBL/GenBank/DDBJ databases">
        <title>Novel diversity within Roseofilum (Cyanobacteria; Desertifilaceae) from marine benthic mats with descriptions of four novel species.</title>
        <authorList>
            <person name="Wang Y."/>
            <person name="Berthold D.E."/>
            <person name="Hu J."/>
            <person name="Lefler F.W."/>
            <person name="Laughinghouse H.D. IV."/>
        </authorList>
    </citation>
    <scope>NUCLEOTIDE SEQUENCE [LARGE SCALE GENOMIC DNA]</scope>
    <source>
        <strain evidence="11 12">BLCC-M143</strain>
    </source>
</reference>
<feature type="domain" description="ABC transporter" evidence="10">
    <location>
        <begin position="32"/>
        <end position="248"/>
    </location>
</feature>
<dbReference type="InterPro" id="IPR027417">
    <property type="entry name" value="P-loop_NTPase"/>
</dbReference>
<evidence type="ECO:0000256" key="2">
    <source>
        <dbReference type="ARBA" id="ARBA00020019"/>
    </source>
</evidence>
<dbReference type="EMBL" id="JAQOSQ010000006">
    <property type="protein sequence ID" value="MDJ1183179.1"/>
    <property type="molecule type" value="Genomic_DNA"/>
</dbReference>
<evidence type="ECO:0000313" key="12">
    <source>
        <dbReference type="Proteomes" id="UP001232992"/>
    </source>
</evidence>
<dbReference type="PANTHER" id="PTHR24220">
    <property type="entry name" value="IMPORT ATP-BINDING PROTEIN"/>
    <property type="match status" value="1"/>
</dbReference>
<dbReference type="InterPro" id="IPR003593">
    <property type="entry name" value="AAA+_ATPase"/>
</dbReference>
<dbReference type="InterPro" id="IPR005286">
    <property type="entry name" value="Cell_div_FtsE"/>
</dbReference>
<evidence type="ECO:0000256" key="1">
    <source>
        <dbReference type="ARBA" id="ARBA00005417"/>
    </source>
</evidence>
<evidence type="ECO:0000256" key="7">
    <source>
        <dbReference type="ARBA" id="ARBA00023136"/>
    </source>
</evidence>
<dbReference type="Gene3D" id="3.40.50.300">
    <property type="entry name" value="P-loop containing nucleotide triphosphate hydrolases"/>
    <property type="match status" value="1"/>
</dbReference>
<dbReference type="Proteomes" id="UP001232992">
    <property type="component" value="Unassembled WGS sequence"/>
</dbReference>
<keyword evidence="8 9" id="KW-0131">Cell cycle</keyword>
<comment type="subunit">
    <text evidence="9">Homodimer. Forms a membrane-associated complex with FtsX.</text>
</comment>
<comment type="function">
    <text evidence="9">Part of the ABC transporter FtsEX involved in cellular division.</text>
</comment>
<dbReference type="PROSITE" id="PS50893">
    <property type="entry name" value="ABC_TRANSPORTER_2"/>
    <property type="match status" value="1"/>
</dbReference>
<keyword evidence="5 9" id="KW-0547">Nucleotide-binding</keyword>
<dbReference type="GO" id="GO:0051301">
    <property type="term" value="P:cell division"/>
    <property type="evidence" value="ECO:0007669"/>
    <property type="project" value="UniProtKB-KW"/>
</dbReference>
<dbReference type="SMART" id="SM00382">
    <property type="entry name" value="AAA"/>
    <property type="match status" value="1"/>
</dbReference>
<dbReference type="SUPFAM" id="SSF52540">
    <property type="entry name" value="P-loop containing nucleoside triphosphate hydrolases"/>
    <property type="match status" value="1"/>
</dbReference>
<keyword evidence="4 9" id="KW-0132">Cell division</keyword>
<gene>
    <name evidence="9 11" type="primary">ftsE</name>
    <name evidence="11" type="ORF">PMH09_08220</name>
</gene>
<accession>A0ABT7BVG6</accession>
<keyword evidence="7 9" id="KW-0472">Membrane</keyword>
<comment type="caution">
    <text evidence="11">The sequence shown here is derived from an EMBL/GenBank/DDBJ whole genome shotgun (WGS) entry which is preliminary data.</text>
</comment>
<keyword evidence="6 9" id="KW-0067">ATP-binding</keyword>